<dbReference type="Gene3D" id="3.40.190.10">
    <property type="entry name" value="Periplasmic binding protein-like II"/>
    <property type="match status" value="1"/>
</dbReference>
<evidence type="ECO:0008006" key="5">
    <source>
        <dbReference type="Google" id="ProtNLM"/>
    </source>
</evidence>
<feature type="signal peptide" evidence="2">
    <location>
        <begin position="1"/>
        <end position="21"/>
    </location>
</feature>
<dbReference type="RefSeq" id="WP_116573524.1">
    <property type="nucleotide sequence ID" value="NZ_QDGZ01000007.1"/>
</dbReference>
<reference evidence="3 4" key="1">
    <citation type="submission" date="2018-04" db="EMBL/GenBank/DDBJ databases">
        <title>Genome of Nocardioides gansuensis WSJ-1.</title>
        <authorList>
            <person name="Wu S."/>
            <person name="Wang G."/>
        </authorList>
    </citation>
    <scope>NUCLEOTIDE SEQUENCE [LARGE SCALE GENOMIC DNA]</scope>
    <source>
        <strain evidence="3 4">WSJ-1</strain>
    </source>
</reference>
<feature type="compositionally biased region" description="Low complexity" evidence="1">
    <location>
        <begin position="31"/>
        <end position="40"/>
    </location>
</feature>
<evidence type="ECO:0000313" key="4">
    <source>
        <dbReference type="Proteomes" id="UP000246018"/>
    </source>
</evidence>
<dbReference type="EMBL" id="QDGZ01000007">
    <property type="protein sequence ID" value="PVG81759.1"/>
    <property type="molecule type" value="Genomic_DNA"/>
</dbReference>
<dbReference type="InterPro" id="IPR006059">
    <property type="entry name" value="SBP"/>
</dbReference>
<dbReference type="Pfam" id="PF13416">
    <property type="entry name" value="SBP_bac_8"/>
    <property type="match status" value="1"/>
</dbReference>
<gene>
    <name evidence="3" type="ORF">DDE18_17480</name>
</gene>
<dbReference type="PANTHER" id="PTHR43649:SF12">
    <property type="entry name" value="DIACETYLCHITOBIOSE BINDING PROTEIN DASA"/>
    <property type="match status" value="1"/>
</dbReference>
<sequence length="457" mass="49382">MHRLAAATAALALGLTACSDATPTPPPQETTPPTTSQTPEVSHLTYGVYGSEAELEAAQRVVDSFNATARTRRVELVTWPDHETAVRAVLSGDAPDVFMASRRDLRRLTDAGATQPVSLLLDERGVDFGDRFSRDAVDAFALDDELQCMAYSISPMVIYYNTELVDFEKMARRGLDVPTTAEDPTDPGERWTLEEFTNAARFATRKGRVEGVYIEPTLSGLAPFIYSGGGHVFDDDNEPTSLAFSDEATREALDETLAVLRDPTLALGEDELAKATPLGLFKKGKLAMIAGFRDLVPELREVEDLSFDVISMPVLDRAATVGDIDGLCLSAETEHVNDAADFMAYAVSDSAVETVTRTGYVVPANTEVAGSNVFREPGRMPYHAEVFTSSIRGMVVPPLLDDTAALEAAVHPYLVDLLTAPGVLDLEAATQVIDEESRTVLAPEETSEGDPEESETE</sequence>
<evidence type="ECO:0000256" key="2">
    <source>
        <dbReference type="SAM" id="SignalP"/>
    </source>
</evidence>
<accession>A0A2T8F7T8</accession>
<dbReference type="SUPFAM" id="SSF53850">
    <property type="entry name" value="Periplasmic binding protein-like II"/>
    <property type="match status" value="1"/>
</dbReference>
<evidence type="ECO:0000256" key="1">
    <source>
        <dbReference type="SAM" id="MobiDB-lite"/>
    </source>
</evidence>
<keyword evidence="4" id="KW-1185">Reference proteome</keyword>
<feature type="chain" id="PRO_5015481580" description="ABC transporter substrate-binding protein" evidence="2">
    <location>
        <begin position="22"/>
        <end position="457"/>
    </location>
</feature>
<feature type="region of interest" description="Disordered" evidence="1">
    <location>
        <begin position="17"/>
        <end position="41"/>
    </location>
</feature>
<dbReference type="OrthoDB" id="3655235at2"/>
<comment type="caution">
    <text evidence="3">The sequence shown here is derived from an EMBL/GenBank/DDBJ whole genome shotgun (WGS) entry which is preliminary data.</text>
</comment>
<feature type="compositionally biased region" description="Acidic residues" evidence="1">
    <location>
        <begin position="445"/>
        <end position="457"/>
    </location>
</feature>
<name>A0A2T8F7T8_9ACTN</name>
<feature type="region of interest" description="Disordered" evidence="1">
    <location>
        <begin position="435"/>
        <end position="457"/>
    </location>
</feature>
<keyword evidence="2" id="KW-0732">Signal</keyword>
<protein>
    <recommendedName>
        <fullName evidence="5">ABC transporter substrate-binding protein</fullName>
    </recommendedName>
</protein>
<organism evidence="3 4">
    <name type="scientific">Nocardioides gansuensis</name>
    <dbReference type="NCBI Taxonomy" id="2138300"/>
    <lineage>
        <taxon>Bacteria</taxon>
        <taxon>Bacillati</taxon>
        <taxon>Actinomycetota</taxon>
        <taxon>Actinomycetes</taxon>
        <taxon>Propionibacteriales</taxon>
        <taxon>Nocardioidaceae</taxon>
        <taxon>Nocardioides</taxon>
    </lineage>
</organism>
<proteinExistence type="predicted"/>
<dbReference type="Proteomes" id="UP000246018">
    <property type="component" value="Unassembled WGS sequence"/>
</dbReference>
<dbReference type="AlphaFoldDB" id="A0A2T8F7T8"/>
<dbReference type="PROSITE" id="PS51257">
    <property type="entry name" value="PROKAR_LIPOPROTEIN"/>
    <property type="match status" value="1"/>
</dbReference>
<dbReference type="InterPro" id="IPR050490">
    <property type="entry name" value="Bact_solute-bd_prot1"/>
</dbReference>
<evidence type="ECO:0000313" key="3">
    <source>
        <dbReference type="EMBL" id="PVG81759.1"/>
    </source>
</evidence>
<dbReference type="PANTHER" id="PTHR43649">
    <property type="entry name" value="ARABINOSE-BINDING PROTEIN-RELATED"/>
    <property type="match status" value="1"/>
</dbReference>